<evidence type="ECO:0000313" key="1">
    <source>
        <dbReference type="EMBL" id="KAJ3435563.1"/>
    </source>
</evidence>
<reference evidence="2" key="1">
    <citation type="submission" date="2022-08" db="EMBL/GenBank/DDBJ databases">
        <title>Novel sulfate-reducing endosymbionts in the free-living metamonad Anaeramoeba.</title>
        <authorList>
            <person name="Jerlstrom-Hultqvist J."/>
            <person name="Cepicka I."/>
            <person name="Gallot-Lavallee L."/>
            <person name="Salas-Leiva D."/>
            <person name="Curtis B.A."/>
            <person name="Zahonova K."/>
            <person name="Pipaliya S."/>
            <person name="Dacks J."/>
            <person name="Roger A.J."/>
        </authorList>
    </citation>
    <scope>NUCLEOTIDE SEQUENCE</scope>
    <source>
        <strain evidence="2">Schooner1</strain>
    </source>
</reference>
<evidence type="ECO:0000313" key="2">
    <source>
        <dbReference type="EMBL" id="KAJ6247823.1"/>
    </source>
</evidence>
<protein>
    <submittedName>
        <fullName evidence="1">Uncharacterized protein</fullName>
    </submittedName>
</protein>
<dbReference type="AlphaFoldDB" id="A0AAV7Z0I2"/>
<proteinExistence type="predicted"/>
<reference evidence="1" key="2">
    <citation type="submission" date="2022-08" db="EMBL/GenBank/DDBJ databases">
        <title>Novel sulphate-reducing endosymbionts in the free-living metamonad Anaeramoeba.</title>
        <authorList>
            <person name="Jerlstrom-Hultqvist J."/>
            <person name="Cepicka I."/>
            <person name="Gallot-Lavallee L."/>
            <person name="Salas-Leiva D."/>
            <person name="Curtis B.A."/>
            <person name="Zahonova K."/>
            <person name="Pipaliya S."/>
            <person name="Dacks J."/>
            <person name="Roger A.J."/>
        </authorList>
    </citation>
    <scope>NUCLEOTIDE SEQUENCE</scope>
    <source>
        <strain evidence="1">Busselton2</strain>
    </source>
</reference>
<gene>
    <name evidence="1" type="ORF">M0812_19752</name>
    <name evidence="2" type="ORF">M0813_18458</name>
</gene>
<name>A0AAV7Z0I2_9EUKA</name>
<evidence type="ECO:0000313" key="4">
    <source>
        <dbReference type="Proteomes" id="UP001150062"/>
    </source>
</evidence>
<dbReference type="EMBL" id="JANTQA010000040">
    <property type="protein sequence ID" value="KAJ3435563.1"/>
    <property type="molecule type" value="Genomic_DNA"/>
</dbReference>
<keyword evidence="4" id="KW-1185">Reference proteome</keyword>
<sequence>MTVLLQQYMFSFRSGCVNEFCTNEDLLYFHFQAKKAGKQLKKFKKDKNKSRRDFENLLILFGLDNLHKSVCQTSCDDITAEVLFDKALRNNKILGSKTNLTRHQIKQFKRERKQLERFRKIYLSMTDLEKIAIGRGKELPNLSLELIIQLSTLTSQK</sequence>
<evidence type="ECO:0000313" key="3">
    <source>
        <dbReference type="Proteomes" id="UP001146793"/>
    </source>
</evidence>
<comment type="caution">
    <text evidence="1">The sequence shown here is derived from an EMBL/GenBank/DDBJ whole genome shotgun (WGS) entry which is preliminary data.</text>
</comment>
<dbReference type="Proteomes" id="UP001150062">
    <property type="component" value="Unassembled WGS sequence"/>
</dbReference>
<dbReference type="EMBL" id="JAOAOG010000122">
    <property type="protein sequence ID" value="KAJ6247823.1"/>
    <property type="molecule type" value="Genomic_DNA"/>
</dbReference>
<accession>A0AAV7Z0I2</accession>
<organism evidence="1 3">
    <name type="scientific">Anaeramoeba flamelloides</name>
    <dbReference type="NCBI Taxonomy" id="1746091"/>
    <lineage>
        <taxon>Eukaryota</taxon>
        <taxon>Metamonada</taxon>
        <taxon>Anaeramoebidae</taxon>
        <taxon>Anaeramoeba</taxon>
    </lineage>
</organism>
<dbReference type="Proteomes" id="UP001146793">
    <property type="component" value="Unassembled WGS sequence"/>
</dbReference>